<evidence type="ECO:0000313" key="2">
    <source>
        <dbReference type="EMBL" id="GAA4788994.1"/>
    </source>
</evidence>
<dbReference type="EMBL" id="BAABHO010000016">
    <property type="protein sequence ID" value="GAA4788994.1"/>
    <property type="molecule type" value="Genomic_DNA"/>
</dbReference>
<organism evidence="2 3">
    <name type="scientific">Actinomycetospora chlora</name>
    <dbReference type="NCBI Taxonomy" id="663608"/>
    <lineage>
        <taxon>Bacteria</taxon>
        <taxon>Bacillati</taxon>
        <taxon>Actinomycetota</taxon>
        <taxon>Actinomycetes</taxon>
        <taxon>Pseudonocardiales</taxon>
        <taxon>Pseudonocardiaceae</taxon>
        <taxon>Actinomycetospora</taxon>
    </lineage>
</organism>
<gene>
    <name evidence="2" type="ORF">GCM10023200_24520</name>
</gene>
<accession>A0ABP9B439</accession>
<keyword evidence="3" id="KW-1185">Reference proteome</keyword>
<reference evidence="3" key="1">
    <citation type="journal article" date="2019" name="Int. J. Syst. Evol. Microbiol.">
        <title>The Global Catalogue of Microorganisms (GCM) 10K type strain sequencing project: providing services to taxonomists for standard genome sequencing and annotation.</title>
        <authorList>
            <consortium name="The Broad Institute Genomics Platform"/>
            <consortium name="The Broad Institute Genome Sequencing Center for Infectious Disease"/>
            <person name="Wu L."/>
            <person name="Ma J."/>
        </authorList>
    </citation>
    <scope>NUCLEOTIDE SEQUENCE [LARGE SCALE GENOMIC DNA]</scope>
    <source>
        <strain evidence="3">JCM 17979</strain>
    </source>
</reference>
<protein>
    <submittedName>
        <fullName evidence="2">Uncharacterized protein</fullName>
    </submittedName>
</protein>
<comment type="caution">
    <text evidence="2">The sequence shown here is derived from an EMBL/GenBank/DDBJ whole genome shotgun (WGS) entry which is preliminary data.</text>
</comment>
<sequence length="53" mass="6125">MAPGPPHPVDPSKIPEGAPVADSNWHRDSNWHYADSNWHFAPDSNWHRDSNWH</sequence>
<dbReference type="Proteomes" id="UP001500928">
    <property type="component" value="Unassembled WGS sequence"/>
</dbReference>
<feature type="region of interest" description="Disordered" evidence="1">
    <location>
        <begin position="1"/>
        <end position="22"/>
    </location>
</feature>
<name>A0ABP9B439_9PSEU</name>
<proteinExistence type="predicted"/>
<evidence type="ECO:0000313" key="3">
    <source>
        <dbReference type="Proteomes" id="UP001500928"/>
    </source>
</evidence>
<evidence type="ECO:0000256" key="1">
    <source>
        <dbReference type="SAM" id="MobiDB-lite"/>
    </source>
</evidence>